<comment type="similarity">
    <text evidence="2">Belongs to the ripply family.</text>
</comment>
<keyword evidence="6" id="KW-0539">Nucleus</keyword>
<organism evidence="9 10">
    <name type="scientific">Phocoena sinus</name>
    <name type="common">Vaquita</name>
    <dbReference type="NCBI Taxonomy" id="42100"/>
    <lineage>
        <taxon>Eukaryota</taxon>
        <taxon>Metazoa</taxon>
        <taxon>Chordata</taxon>
        <taxon>Craniata</taxon>
        <taxon>Vertebrata</taxon>
        <taxon>Euteleostomi</taxon>
        <taxon>Mammalia</taxon>
        <taxon>Eutheria</taxon>
        <taxon>Laurasiatheria</taxon>
        <taxon>Artiodactyla</taxon>
        <taxon>Whippomorpha</taxon>
        <taxon>Cetacea</taxon>
        <taxon>Odontoceti</taxon>
        <taxon>Phocoenidae</taxon>
        <taxon>Phocoena</taxon>
    </lineage>
</organism>
<feature type="region of interest" description="Disordered" evidence="8">
    <location>
        <begin position="108"/>
        <end position="142"/>
    </location>
</feature>
<reference evidence="9" key="2">
    <citation type="submission" date="2025-08" db="UniProtKB">
        <authorList>
            <consortium name="Ensembl"/>
        </authorList>
    </citation>
    <scope>IDENTIFICATION</scope>
</reference>
<dbReference type="GO" id="GO:0005634">
    <property type="term" value="C:nucleus"/>
    <property type="evidence" value="ECO:0007669"/>
    <property type="project" value="UniProtKB-SubCell"/>
</dbReference>
<evidence type="ECO:0000313" key="9">
    <source>
        <dbReference type="Ensembl" id="ENSPSNP00000014436.1"/>
    </source>
</evidence>
<keyword evidence="10" id="KW-1185">Reference proteome</keyword>
<proteinExistence type="inferred from homology"/>
<dbReference type="PANTHER" id="PTHR16770">
    <property type="entry name" value="PROTEIN RIPPLY-LIKE"/>
    <property type="match status" value="1"/>
</dbReference>
<keyword evidence="4" id="KW-0805">Transcription regulation</keyword>
<dbReference type="Ensembl" id="ENSPSNT00000016312.1">
    <property type="protein sequence ID" value="ENSPSNP00000014436.1"/>
    <property type="gene ID" value="ENSPSNG00000010655.1"/>
</dbReference>
<evidence type="ECO:0000313" key="10">
    <source>
        <dbReference type="Proteomes" id="UP000694554"/>
    </source>
</evidence>
<name>A0A8C9BSK0_PHOSS</name>
<evidence type="ECO:0000256" key="3">
    <source>
        <dbReference type="ARBA" id="ARBA00022473"/>
    </source>
</evidence>
<dbReference type="Proteomes" id="UP000694554">
    <property type="component" value="Chromosome 10"/>
</dbReference>
<evidence type="ECO:0000256" key="5">
    <source>
        <dbReference type="ARBA" id="ARBA00023163"/>
    </source>
</evidence>
<dbReference type="GeneTree" id="ENSGT00730000111429"/>
<feature type="compositionally biased region" description="Polar residues" evidence="8">
    <location>
        <begin position="25"/>
        <end position="38"/>
    </location>
</feature>
<accession>A0A8C9BSK0</accession>
<dbReference type="PANTHER" id="PTHR16770:SF4">
    <property type="entry name" value="PROTEIN RIPPLY3"/>
    <property type="match status" value="1"/>
</dbReference>
<sequence length="142" mass="15898">IRPEVAARAREARGCVCHCPGERSPGTTATSRAKSQTPWRPWILTPQDAKPTRAWRGPTNLWIEVGAFGSQQPVRLYLPLSKHQEYLQSSGVKVLASFPVQATIHLYSDESDSDKEQKEKPSPLTFSARRRKTAQEERAETG</sequence>
<evidence type="ECO:0000256" key="6">
    <source>
        <dbReference type="ARBA" id="ARBA00023242"/>
    </source>
</evidence>
<keyword evidence="5" id="KW-0804">Transcription</keyword>
<evidence type="ECO:0000256" key="8">
    <source>
        <dbReference type="SAM" id="MobiDB-lite"/>
    </source>
</evidence>
<dbReference type="GO" id="GO:0009880">
    <property type="term" value="P:embryonic pattern specification"/>
    <property type="evidence" value="ECO:0007669"/>
    <property type="project" value="TreeGrafter"/>
</dbReference>
<feature type="region of interest" description="Disordered" evidence="8">
    <location>
        <begin position="20"/>
        <end position="51"/>
    </location>
</feature>
<feature type="compositionally biased region" description="Basic and acidic residues" evidence="8">
    <location>
        <begin position="133"/>
        <end position="142"/>
    </location>
</feature>
<reference evidence="9" key="1">
    <citation type="submission" date="2019-08" db="EMBL/GenBank/DDBJ databases">
        <title>Phocoena sinus (Vaquita) genome, mPhoSin1, primary haplotype.</title>
        <authorList>
            <person name="Morin P."/>
            <person name="Mountcastle J."/>
            <person name="Fungtammasan C."/>
            <person name="Rhie A."/>
            <person name="Rojas-Bracho L."/>
            <person name="Smith C.R."/>
            <person name="Taylor B.L."/>
            <person name="Gulland F.M.D."/>
            <person name="Musser W."/>
            <person name="Houck M."/>
            <person name="Haase B."/>
            <person name="Paez S."/>
            <person name="Howe K."/>
            <person name="Torrance J."/>
            <person name="Formenti G."/>
            <person name="Phillippy A."/>
            <person name="Ryder O."/>
            <person name="Jarvis E.D."/>
            <person name="Fedrigo O."/>
        </authorList>
    </citation>
    <scope>NUCLEOTIDE SEQUENCE [LARGE SCALE GENOMIC DNA]</scope>
</reference>
<comment type="subcellular location">
    <subcellularLocation>
        <location evidence="1">Nucleus</location>
    </subcellularLocation>
</comment>
<dbReference type="AlphaFoldDB" id="A0A8C9BSK0"/>
<protein>
    <recommendedName>
        <fullName evidence="7">Protein ripply3</fullName>
    </recommendedName>
</protein>
<evidence type="ECO:0000256" key="4">
    <source>
        <dbReference type="ARBA" id="ARBA00023015"/>
    </source>
</evidence>
<dbReference type="Pfam" id="PF14998">
    <property type="entry name" value="Ripply"/>
    <property type="match status" value="1"/>
</dbReference>
<dbReference type="InterPro" id="IPR028127">
    <property type="entry name" value="Ripply_fam"/>
</dbReference>
<evidence type="ECO:0000256" key="2">
    <source>
        <dbReference type="ARBA" id="ARBA00006944"/>
    </source>
</evidence>
<dbReference type="GO" id="GO:0000122">
    <property type="term" value="P:negative regulation of transcription by RNA polymerase II"/>
    <property type="evidence" value="ECO:0007669"/>
    <property type="project" value="TreeGrafter"/>
</dbReference>
<evidence type="ECO:0000256" key="1">
    <source>
        <dbReference type="ARBA" id="ARBA00004123"/>
    </source>
</evidence>
<keyword evidence="3" id="KW-0217">Developmental protein</keyword>
<evidence type="ECO:0000256" key="7">
    <source>
        <dbReference type="ARBA" id="ARBA00040827"/>
    </source>
</evidence>
<reference evidence="9" key="3">
    <citation type="submission" date="2025-09" db="UniProtKB">
        <authorList>
            <consortium name="Ensembl"/>
        </authorList>
    </citation>
    <scope>IDENTIFICATION</scope>
</reference>